<dbReference type="Proteomes" id="UP000198210">
    <property type="component" value="Chromosome I"/>
</dbReference>
<name>A0A1C5GMB1_9ACTN</name>
<accession>A0A1C5GMB1</accession>
<dbReference type="NCBIfam" id="TIGR01643">
    <property type="entry name" value="YD_repeat_2x"/>
    <property type="match status" value="1"/>
</dbReference>
<feature type="region of interest" description="Disordered" evidence="1">
    <location>
        <begin position="1947"/>
        <end position="1971"/>
    </location>
</feature>
<evidence type="ECO:0000313" key="3">
    <source>
        <dbReference type="EMBL" id="SCG34231.1"/>
    </source>
</evidence>
<keyword evidence="2" id="KW-0732">Signal</keyword>
<evidence type="ECO:0000256" key="1">
    <source>
        <dbReference type="SAM" id="MobiDB-lite"/>
    </source>
</evidence>
<dbReference type="InterPro" id="IPR031325">
    <property type="entry name" value="RHS_repeat"/>
</dbReference>
<dbReference type="PANTHER" id="PTHR32305:SF17">
    <property type="entry name" value="TRNA NUCLEASE WAPA"/>
    <property type="match status" value="1"/>
</dbReference>
<dbReference type="InterPro" id="IPR050708">
    <property type="entry name" value="T6SS_VgrG/RHS"/>
</dbReference>
<dbReference type="EMBL" id="LT607751">
    <property type="protein sequence ID" value="SCG34231.1"/>
    <property type="molecule type" value="Genomic_DNA"/>
</dbReference>
<sequence length="2165" mass="229963">MDGHGGSRKLSRPRRTAAMIAAASLVAGLLPGTPASAKPSGDRLAKAPAVSPGRSVKGVKPLPTRFITPPDDAKSTFRPTRTAWPKAASTQLNLVTVANARPSTAGRARATGSPVWAQPVAAAKGRTAGPGRLAVAVADRRAAEAAGVDGVLLSVTPDVASGTVRVGVDYESFAEAYGGNYGSRLRLVKLPACAVSTPSLAACRTVTPLASTNDPAARTVSAEVPMASSQAGGTLAASAMTVLAVTATAAEGGAPGGTYGATDLKPSGSWTGGESTGSFTYSYPVTVPPAASDLVPTVALSYDSGSVDGQTASTNAQSSWIGDGWSTPRSYVEQSFASCRDDPGGSPSPVKSYDNCYDGPILTLSLNGSSTSLVWDATKKVWEPESDNGEVVTRVTNSGNGSGTYNTDYWRVVLRDGTTYEFGRNRLPGWVSGKAETKSVDSVPVYSPHAGDPCYNSAGFSSSVCTMAYRWNLDYVYDTHGNAMSYYYKQDTNFYGRNMGATDVSYVRDSYLSRIDYGFTDGNAYGTPPNRVVFTTGDRCLSGTCQPLNAANKANWPDVPFDLVCASGVNCDDFSPSFFSTVRLTGIEAQQYNTATSAYEKVDSYALAHTMPATGDGTSPTLWLSSVTRTGHDTSAGGSTSAITLPSVSFTGVKLANRVDVTGGLPNFYRQRIATITTETGSVISPSYELPVPCAAPVTTDPATNTKSCYPVFWTPDGYVNPTKDWFNKWAVTRVTSTDPTGGAAALSTSYKYLGGAAWHYDDNEVVKAKYRTYGQFRGYAKVQTFTGDGVNDRRTQSEVAYYRGMSKNNNTTVVNLTDSAGGTHEDADELAGQELETTDYLGEGGRVDSSTITSYWISAATATRARSGLSALTSQWVAPVKTYTRQAVTSSGTTTWRYTATENSYDATTTSATFGLLKNTYNYTVPLDPAYAECATNTYAPVNAGKNLVGLVSQTETVSVACGGFTQGTPASVPGSLNTLTAPATVNRPAQVVKAERNFYDDTTFATTFPQAAAPTKGDVTMEQTAKDYSSGYVWQTDKRSLYDSVGRVTDSYDGRGGLTKMAYTSNGVNLVTGTATTNALSQVVTVALNPRRGMPLVTTDANSVVKREQYDALGRSTAVWMNNRATTSPANQKFTYTISKTGVSAVTTEKLNNSNGYQTSVTLYDALLRSRQTQSVTPQGGRLITDTFYDTRGWTRASYNGWWDDATTPTVSTPVSATDLGKQVPNQTFTTYDGLGRAVIVEAAKNGVTVSKTTTVYGGDRSTVVPPAGGIVTTKVLDVLDQDIELQEYSVRPTVTTPADTFTGTFTVSGGTAVVSKYGYDAHGNQATLTDGKNNVWTSTYNLLGQVVGKSDPDAGSSSMVYDANGNLVQTTDGRGRTLSYTYDALDRKIGEFASTVAGQSAANQRAAWVYDNSNAVAGVTNPVGELTTTVAYRGGQAFTTQQKAFDVFGNSLGVTVTIPATEGSLGGSYVFGHTYTSVLGLPLTDTYPAKGSLASETVLHGYSGVLDLPTTLAGANAYSSGVTYDAWGRVNQQTIGSVSSAAYVTNTYDIHNGRLTNQLITRSTTTPTMVDEQQYQYDLAGNVTRKISKRYGATTPAETQCYGYDGLARLTEAWTATDNCTTTPTDANKSMVGNSIGAGSAYWTSWSIDVIGNRTQQTDHGLGAAANKITDYTYNGNGQAKPHTLTSTTTKVGTTTTATGAYTYDAAGNTSGRNAAQGNQTLTWDDAGKLTDVTGGTSGTNTFIYDADGNLFLQKEPGKNTLYLPGQQLTLNTTTTVIDGDRYYDLPGGGTCIRSGTGTAYTFALADNQGTPTLYLDNTAQNPTWRQYTPYGGPRGATITPPDNRGFLNKPTSPTGLTVVGARAYDPAIGKFASVDPVIDAGDPQQWSAYAYANNTPVTSSDPTGLIPEDCRHFDCYGYDPRPLKKGDGRGAGGCPGGCGTKKNKDWGRKHHRSSTASRRQTHKHKLRSVNRTNATQLADLFLGGTGGSYKFQDGDYFAEQMRKDPYLRKAEYQIANEVVLGQRDGQMRKSLGAWDEFWYAAKHDPKNVWAYLNREPADNLEVTFMGSYSVNWEVTDDSNDGTVAVKLVLKNKTTVKSGTRIPGAGYLPGYDRLVGEPVQRRFEGRFPTQSQTVTLNVRIKIGSLPHPGPICRNAISGNGGC</sequence>
<feature type="signal peptide" evidence="2">
    <location>
        <begin position="1"/>
        <end position="37"/>
    </location>
</feature>
<dbReference type="Pfam" id="PF05593">
    <property type="entry name" value="RHS_repeat"/>
    <property type="match status" value="1"/>
</dbReference>
<reference evidence="3 4" key="1">
    <citation type="submission" date="2016-06" db="EMBL/GenBank/DDBJ databases">
        <authorList>
            <person name="Kjaerup R.B."/>
            <person name="Dalgaard T.S."/>
            <person name="Juul-Madsen H.R."/>
        </authorList>
    </citation>
    <scope>NUCLEOTIDE SEQUENCE [LARGE SCALE GENOMIC DNA]</scope>
    <source>
        <strain evidence="3 4">DSM 45097</strain>
    </source>
</reference>
<dbReference type="InterPro" id="IPR022385">
    <property type="entry name" value="Rhs_assc_core"/>
</dbReference>
<evidence type="ECO:0000313" key="4">
    <source>
        <dbReference type="Proteomes" id="UP000198210"/>
    </source>
</evidence>
<organism evidence="3 4">
    <name type="scientific">Micromonospora siamensis</name>
    <dbReference type="NCBI Taxonomy" id="299152"/>
    <lineage>
        <taxon>Bacteria</taxon>
        <taxon>Bacillati</taxon>
        <taxon>Actinomycetota</taxon>
        <taxon>Actinomycetes</taxon>
        <taxon>Micromonosporales</taxon>
        <taxon>Micromonosporaceae</taxon>
        <taxon>Micromonospora</taxon>
    </lineage>
</organism>
<keyword evidence="4" id="KW-1185">Reference proteome</keyword>
<feature type="region of interest" description="Disordered" evidence="1">
    <location>
        <begin position="30"/>
        <end position="78"/>
    </location>
</feature>
<dbReference type="Gene3D" id="2.180.10.10">
    <property type="entry name" value="RHS repeat-associated core"/>
    <property type="match status" value="1"/>
</dbReference>
<gene>
    <name evidence="3" type="ORF">GA0074704_0025</name>
</gene>
<evidence type="ECO:0000256" key="2">
    <source>
        <dbReference type="SAM" id="SignalP"/>
    </source>
</evidence>
<proteinExistence type="predicted"/>
<dbReference type="NCBIfam" id="TIGR03696">
    <property type="entry name" value="Rhs_assc_core"/>
    <property type="match status" value="1"/>
</dbReference>
<dbReference type="RefSeq" id="WP_088968598.1">
    <property type="nucleotide sequence ID" value="NZ_JBHLYF010000033.1"/>
</dbReference>
<feature type="compositionally biased region" description="Basic residues" evidence="1">
    <location>
        <begin position="1951"/>
        <end position="1971"/>
    </location>
</feature>
<feature type="chain" id="PRO_5008716837" evidence="2">
    <location>
        <begin position="38"/>
        <end position="2165"/>
    </location>
</feature>
<dbReference type="PANTHER" id="PTHR32305">
    <property type="match status" value="1"/>
</dbReference>
<dbReference type="InterPro" id="IPR006530">
    <property type="entry name" value="YD"/>
</dbReference>
<protein>
    <submittedName>
        <fullName evidence="3">RHS repeat-associated core domain-containing protein</fullName>
    </submittedName>
</protein>